<keyword evidence="1" id="KW-1133">Transmembrane helix</keyword>
<gene>
    <name evidence="5" type="ORF">SAMN06264855_10178</name>
</gene>
<evidence type="ECO:0000313" key="6">
    <source>
        <dbReference type="Proteomes" id="UP000198397"/>
    </source>
</evidence>
<dbReference type="Pfam" id="PF26236">
    <property type="entry name" value="DUF8054_N"/>
    <property type="match status" value="1"/>
</dbReference>
<feature type="domain" description="DUF8054" evidence="2">
    <location>
        <begin position="4"/>
        <end position="75"/>
    </location>
</feature>
<dbReference type="EMBL" id="FZNQ01000001">
    <property type="protein sequence ID" value="SNR23207.1"/>
    <property type="molecule type" value="Genomic_DNA"/>
</dbReference>
<dbReference type="OrthoDB" id="205972at2157"/>
<dbReference type="InterPro" id="IPR058674">
    <property type="entry name" value="DUF8054_N"/>
</dbReference>
<dbReference type="InterPro" id="IPR058675">
    <property type="entry name" value="DUF8054_C"/>
</dbReference>
<keyword evidence="1" id="KW-0812">Transmembrane</keyword>
<dbReference type="RefSeq" id="WP_089383072.1">
    <property type="nucleotide sequence ID" value="NZ_FZNQ01000001.1"/>
</dbReference>
<evidence type="ECO:0000259" key="2">
    <source>
        <dbReference type="Pfam" id="PF26236"/>
    </source>
</evidence>
<dbReference type="Proteomes" id="UP000198397">
    <property type="component" value="Unassembled WGS sequence"/>
</dbReference>
<feature type="domain" description="DUF8054" evidence="4">
    <location>
        <begin position="101"/>
        <end position="207"/>
    </location>
</feature>
<feature type="transmembrane region" description="Helical" evidence="1">
    <location>
        <begin position="26"/>
        <end position="57"/>
    </location>
</feature>
<dbReference type="Pfam" id="PF26238">
    <property type="entry name" value="DUF8054_M"/>
    <property type="match status" value="1"/>
</dbReference>
<dbReference type="AlphaFoldDB" id="A0A238UNN5"/>
<reference evidence="5 6" key="1">
    <citation type="submission" date="2017-06" db="EMBL/GenBank/DDBJ databases">
        <authorList>
            <person name="Kim H.J."/>
            <person name="Triplett B.A."/>
        </authorList>
    </citation>
    <scope>NUCLEOTIDE SEQUENCE [LARGE SCALE GENOMIC DNA]</scope>
    <source>
        <strain evidence="5 6">DSM 8800</strain>
    </source>
</reference>
<keyword evidence="1" id="KW-0472">Membrane</keyword>
<dbReference type="Pfam" id="PF26237">
    <property type="entry name" value="DUF8054_C"/>
    <property type="match status" value="1"/>
</dbReference>
<proteinExistence type="predicted"/>
<organism evidence="5 6">
    <name type="scientific">Halorubrum vacuolatum</name>
    <name type="common">Natronobacterium vacuolatum</name>
    <dbReference type="NCBI Taxonomy" id="63740"/>
    <lineage>
        <taxon>Archaea</taxon>
        <taxon>Methanobacteriati</taxon>
        <taxon>Methanobacteriota</taxon>
        <taxon>Stenosarchaea group</taxon>
        <taxon>Halobacteria</taxon>
        <taxon>Halobacteriales</taxon>
        <taxon>Haloferacaceae</taxon>
        <taxon>Halorubrum</taxon>
    </lineage>
</organism>
<evidence type="ECO:0000259" key="3">
    <source>
        <dbReference type="Pfam" id="PF26237"/>
    </source>
</evidence>
<evidence type="ECO:0000259" key="4">
    <source>
        <dbReference type="Pfam" id="PF26238"/>
    </source>
</evidence>
<protein>
    <submittedName>
        <fullName evidence="5">Uncharacterized protein</fullName>
    </submittedName>
</protein>
<evidence type="ECO:0000256" key="1">
    <source>
        <dbReference type="SAM" id="Phobius"/>
    </source>
</evidence>
<keyword evidence="6" id="KW-1185">Reference proteome</keyword>
<sequence>MSLIDRLRRPEYTGENRCWPCTAVNLVVVVLLAGVVGLLFAPLAALVLLGGGGLIYLRGYVVPGTPRFAPRIVDLLPVEFGPQKHVESDSIAGSVDPEELLGTLIDADVVVDDGDELRLTEDFRVTFEDRMADLRTLSEQALAERAAAVAAGDPDAEVHANRILLAGGRDIWLSRAVAIAETAAAETLADFDVPTDLRAPAAEPLRTLVGTCPVCAGPVVETTLRNCCGGPGTSHRKPHRPVLACADCSTVVYEFDV</sequence>
<evidence type="ECO:0000313" key="5">
    <source>
        <dbReference type="EMBL" id="SNR23207.1"/>
    </source>
</evidence>
<dbReference type="InterPro" id="IPR058775">
    <property type="entry name" value="DUF8054_M"/>
</dbReference>
<accession>A0A238UNN5</accession>
<feature type="domain" description="DUF8054" evidence="3">
    <location>
        <begin position="211"/>
        <end position="255"/>
    </location>
</feature>
<name>A0A238UNN5_HALVU</name>